<accession>A0A370XCH9</accession>
<evidence type="ECO:0000259" key="5">
    <source>
        <dbReference type="PROSITE" id="PS01124"/>
    </source>
</evidence>
<dbReference type="AlphaFoldDB" id="A0A370XCH9"/>
<evidence type="ECO:0000256" key="2">
    <source>
        <dbReference type="ARBA" id="ARBA00023125"/>
    </source>
</evidence>
<reference evidence="6 7" key="1">
    <citation type="submission" date="2018-07" db="EMBL/GenBank/DDBJ databases">
        <title>Dyella monticola sp. nov. and Dyella psychrodurans sp. nov. isolated from monsoon evergreen broad-leaved forest soil of Dinghu Mountain, China.</title>
        <authorList>
            <person name="Gao Z."/>
            <person name="Qiu L."/>
        </authorList>
    </citation>
    <scope>NUCLEOTIDE SEQUENCE [LARGE SCALE GENOMIC DNA]</scope>
    <source>
        <strain evidence="6 7">4MSK11</strain>
    </source>
</reference>
<keyword evidence="1" id="KW-0805">Transcription regulation</keyword>
<organism evidence="6 7">
    <name type="scientific">Dyella psychrodurans</name>
    <dbReference type="NCBI Taxonomy" id="1927960"/>
    <lineage>
        <taxon>Bacteria</taxon>
        <taxon>Pseudomonadati</taxon>
        <taxon>Pseudomonadota</taxon>
        <taxon>Gammaproteobacteria</taxon>
        <taxon>Lysobacterales</taxon>
        <taxon>Rhodanobacteraceae</taxon>
        <taxon>Dyella</taxon>
    </lineage>
</organism>
<dbReference type="PANTHER" id="PTHR46796">
    <property type="entry name" value="HTH-TYPE TRANSCRIPTIONAL ACTIVATOR RHAS-RELATED"/>
    <property type="match status" value="1"/>
</dbReference>
<dbReference type="PROSITE" id="PS00041">
    <property type="entry name" value="HTH_ARAC_FAMILY_1"/>
    <property type="match status" value="1"/>
</dbReference>
<dbReference type="GO" id="GO:0003700">
    <property type="term" value="F:DNA-binding transcription factor activity"/>
    <property type="evidence" value="ECO:0007669"/>
    <property type="project" value="InterPro"/>
</dbReference>
<dbReference type="PROSITE" id="PS01124">
    <property type="entry name" value="HTH_ARAC_FAMILY_2"/>
    <property type="match status" value="1"/>
</dbReference>
<comment type="caution">
    <text evidence="6">The sequence shown here is derived from an EMBL/GenBank/DDBJ whole genome shotgun (WGS) entry which is preliminary data.</text>
</comment>
<dbReference type="Proteomes" id="UP000255334">
    <property type="component" value="Unassembled WGS sequence"/>
</dbReference>
<dbReference type="InterPro" id="IPR050204">
    <property type="entry name" value="AraC_XylS_family_regulators"/>
</dbReference>
<name>A0A370XCH9_9GAMM</name>
<dbReference type="Pfam" id="PF12833">
    <property type="entry name" value="HTH_18"/>
    <property type="match status" value="1"/>
</dbReference>
<feature type="domain" description="HTH araC/xylS-type" evidence="5">
    <location>
        <begin position="132"/>
        <end position="230"/>
    </location>
</feature>
<evidence type="ECO:0000256" key="1">
    <source>
        <dbReference type="ARBA" id="ARBA00023015"/>
    </source>
</evidence>
<feature type="region of interest" description="Disordered" evidence="4">
    <location>
        <begin position="16"/>
        <end position="36"/>
    </location>
</feature>
<protein>
    <submittedName>
        <fullName evidence="6">AraC family transcriptional regulator</fullName>
    </submittedName>
</protein>
<evidence type="ECO:0000256" key="4">
    <source>
        <dbReference type="SAM" id="MobiDB-lite"/>
    </source>
</evidence>
<evidence type="ECO:0000313" key="6">
    <source>
        <dbReference type="EMBL" id="RDS86099.1"/>
    </source>
</evidence>
<dbReference type="EMBL" id="QRBF01000001">
    <property type="protein sequence ID" value="RDS86099.1"/>
    <property type="molecule type" value="Genomic_DNA"/>
</dbReference>
<evidence type="ECO:0000256" key="3">
    <source>
        <dbReference type="ARBA" id="ARBA00023163"/>
    </source>
</evidence>
<dbReference type="GO" id="GO:0043565">
    <property type="term" value="F:sequence-specific DNA binding"/>
    <property type="evidence" value="ECO:0007669"/>
    <property type="project" value="InterPro"/>
</dbReference>
<sequence>MRFIACDDISGIRQDVLLGTPTSGSPPGPGDQSRDDMTELWKLPASDIFHNVKLREGSTRFVITAAGISNKTKTQSRTDRHQTGIAAQLDDQRNDVRSKHLEDSGAWSEAGDPIPAGLAAVRQRGLPRIALRRAIDAIHRRLGEKMVLQDIADAACMSRFHFARLFRRSTGYSPMKYLLHARLEQAKALLRQRAMPISDIAVETGFADQSHLTRHFRRTVGMTPLQYVRRCVDELQAAQIQSISVTHGRV</sequence>
<keyword evidence="7" id="KW-1185">Reference proteome</keyword>
<dbReference type="InterPro" id="IPR018062">
    <property type="entry name" value="HTH_AraC-typ_CS"/>
</dbReference>
<proteinExistence type="predicted"/>
<gene>
    <name evidence="6" type="ORF">DWU99_02180</name>
</gene>
<dbReference type="SMART" id="SM00342">
    <property type="entry name" value="HTH_ARAC"/>
    <property type="match status" value="1"/>
</dbReference>
<dbReference type="InterPro" id="IPR018060">
    <property type="entry name" value="HTH_AraC"/>
</dbReference>
<dbReference type="SUPFAM" id="SSF46689">
    <property type="entry name" value="Homeodomain-like"/>
    <property type="match status" value="2"/>
</dbReference>
<keyword evidence="3" id="KW-0804">Transcription</keyword>
<evidence type="ECO:0000313" key="7">
    <source>
        <dbReference type="Proteomes" id="UP000255334"/>
    </source>
</evidence>
<dbReference type="InterPro" id="IPR009057">
    <property type="entry name" value="Homeodomain-like_sf"/>
</dbReference>
<dbReference type="Gene3D" id="1.10.10.60">
    <property type="entry name" value="Homeodomain-like"/>
    <property type="match status" value="2"/>
</dbReference>
<keyword evidence="2" id="KW-0238">DNA-binding</keyword>